<dbReference type="PANTHER" id="PTHR42850">
    <property type="entry name" value="METALLOPHOSPHOESTERASE"/>
    <property type="match status" value="1"/>
</dbReference>
<organism evidence="2 3">
    <name type="scientific">Paenibacillus prosopidis</name>
    <dbReference type="NCBI Taxonomy" id="630520"/>
    <lineage>
        <taxon>Bacteria</taxon>
        <taxon>Bacillati</taxon>
        <taxon>Bacillota</taxon>
        <taxon>Bacilli</taxon>
        <taxon>Bacillales</taxon>
        <taxon>Paenibacillaceae</taxon>
        <taxon>Paenibacillus</taxon>
    </lineage>
</organism>
<name>A0A368VW26_9BACL</name>
<dbReference type="GO" id="GO:0016791">
    <property type="term" value="F:phosphatase activity"/>
    <property type="evidence" value="ECO:0007669"/>
    <property type="project" value="TreeGrafter"/>
</dbReference>
<evidence type="ECO:0000313" key="3">
    <source>
        <dbReference type="Proteomes" id="UP000252415"/>
    </source>
</evidence>
<proteinExistence type="predicted"/>
<reference evidence="2 3" key="1">
    <citation type="submission" date="2018-07" db="EMBL/GenBank/DDBJ databases">
        <title>Genomic Encyclopedia of Type Strains, Phase III (KMG-III): the genomes of soil and plant-associated and newly described type strains.</title>
        <authorList>
            <person name="Whitman W."/>
        </authorList>
    </citation>
    <scope>NUCLEOTIDE SEQUENCE [LARGE SCALE GENOMIC DNA]</scope>
    <source>
        <strain evidence="2 3">CECT 7506</strain>
    </source>
</reference>
<dbReference type="GO" id="GO:0005737">
    <property type="term" value="C:cytoplasm"/>
    <property type="evidence" value="ECO:0007669"/>
    <property type="project" value="TreeGrafter"/>
</dbReference>
<dbReference type="SUPFAM" id="SSF56300">
    <property type="entry name" value="Metallo-dependent phosphatases"/>
    <property type="match status" value="1"/>
</dbReference>
<sequence>MNHSSSYTVVVIADIHGNVAALNAVLENLQNRPYDSLVVAGDLVLNGPRPAESLDMIRNLGVPTIYGNTDLLVFDKQYSEERLDWVREKLGTDGLSYLKSLPFEYRITPPGGQSPEDDLLIVHATPTDVTGILVLQPVPFSLRTMTPEEEAKTLLGDAKANLIVAGHLHYAAYGVPCGQRYSIIDSVGFPFDGDHRAGYASVTWNGQKWNVENHRLSYDYHRVVEDVRQCGAPFGESSAQRILQARFRPILEN</sequence>
<comment type="caution">
    <text evidence="2">The sequence shown here is derived from an EMBL/GenBank/DDBJ whole genome shotgun (WGS) entry which is preliminary data.</text>
</comment>
<dbReference type="AlphaFoldDB" id="A0A368VW26"/>
<dbReference type="InterPro" id="IPR004843">
    <property type="entry name" value="Calcineurin-like_PHP"/>
</dbReference>
<dbReference type="Proteomes" id="UP000252415">
    <property type="component" value="Unassembled WGS sequence"/>
</dbReference>
<keyword evidence="3" id="KW-1185">Reference proteome</keyword>
<dbReference type="OrthoDB" id="9813918at2"/>
<evidence type="ECO:0000259" key="1">
    <source>
        <dbReference type="Pfam" id="PF00149"/>
    </source>
</evidence>
<dbReference type="CDD" id="cd00838">
    <property type="entry name" value="MPP_superfamily"/>
    <property type="match status" value="1"/>
</dbReference>
<protein>
    <submittedName>
        <fullName evidence="2">Calcineurin-like phosphoesterase family protein</fullName>
    </submittedName>
</protein>
<dbReference type="Gene3D" id="3.60.21.10">
    <property type="match status" value="1"/>
</dbReference>
<dbReference type="Pfam" id="PF00149">
    <property type="entry name" value="Metallophos"/>
    <property type="match status" value="1"/>
</dbReference>
<evidence type="ECO:0000313" key="2">
    <source>
        <dbReference type="EMBL" id="RCW46361.1"/>
    </source>
</evidence>
<dbReference type="PANTHER" id="PTHR42850:SF2">
    <property type="entry name" value="BLL5683 PROTEIN"/>
    <property type="match status" value="1"/>
</dbReference>
<dbReference type="InterPro" id="IPR050126">
    <property type="entry name" value="Ap4A_hydrolase"/>
</dbReference>
<dbReference type="InterPro" id="IPR011152">
    <property type="entry name" value="Pesterase_MJ0912"/>
</dbReference>
<dbReference type="EMBL" id="QPJD01000009">
    <property type="protein sequence ID" value="RCW46361.1"/>
    <property type="molecule type" value="Genomic_DNA"/>
</dbReference>
<dbReference type="PIRSF" id="PIRSF000883">
    <property type="entry name" value="Pesterase_MJ0912"/>
    <property type="match status" value="1"/>
</dbReference>
<gene>
    <name evidence="2" type="ORF">DFP97_1093</name>
</gene>
<dbReference type="RefSeq" id="WP_114381026.1">
    <property type="nucleotide sequence ID" value="NZ_QPJD01000009.1"/>
</dbReference>
<accession>A0A368VW26</accession>
<feature type="domain" description="Calcineurin-like phosphoesterase" evidence="1">
    <location>
        <begin position="8"/>
        <end position="170"/>
    </location>
</feature>
<dbReference type="InterPro" id="IPR029052">
    <property type="entry name" value="Metallo-depent_PP-like"/>
</dbReference>